<dbReference type="AlphaFoldDB" id="M1AJA4"/>
<evidence type="ECO:0000313" key="2">
    <source>
        <dbReference type="Proteomes" id="UP000011115"/>
    </source>
</evidence>
<reference evidence="1" key="2">
    <citation type="submission" date="2015-06" db="UniProtKB">
        <authorList>
            <consortium name="EnsemblPlants"/>
        </authorList>
    </citation>
    <scope>IDENTIFICATION</scope>
    <source>
        <strain evidence="1">DM1-3 516 R44</strain>
    </source>
</reference>
<proteinExistence type="predicted"/>
<dbReference type="PaxDb" id="4113-PGSC0003DMT400024004"/>
<protein>
    <submittedName>
        <fullName evidence="1">Uncharacterized protein</fullName>
    </submittedName>
</protein>
<name>M1AJA4_SOLTU</name>
<organism evidence="1 2">
    <name type="scientific">Solanum tuberosum</name>
    <name type="common">Potato</name>
    <dbReference type="NCBI Taxonomy" id="4113"/>
    <lineage>
        <taxon>Eukaryota</taxon>
        <taxon>Viridiplantae</taxon>
        <taxon>Streptophyta</taxon>
        <taxon>Embryophyta</taxon>
        <taxon>Tracheophyta</taxon>
        <taxon>Spermatophyta</taxon>
        <taxon>Magnoliopsida</taxon>
        <taxon>eudicotyledons</taxon>
        <taxon>Gunneridae</taxon>
        <taxon>Pentapetalae</taxon>
        <taxon>asterids</taxon>
        <taxon>lamiids</taxon>
        <taxon>Solanales</taxon>
        <taxon>Solanaceae</taxon>
        <taxon>Solanoideae</taxon>
        <taxon>Solaneae</taxon>
        <taxon>Solanum</taxon>
    </lineage>
</organism>
<evidence type="ECO:0000313" key="1">
    <source>
        <dbReference type="EnsemblPlants" id="PGSC0003DMT400024004"/>
    </source>
</evidence>
<dbReference type="Proteomes" id="UP000011115">
    <property type="component" value="Unassembled WGS sequence"/>
</dbReference>
<dbReference type="Gramene" id="PGSC0003DMT400024004">
    <property type="protein sequence ID" value="PGSC0003DMT400024004"/>
    <property type="gene ID" value="PGSC0003DMG400009284"/>
</dbReference>
<reference evidence="2" key="1">
    <citation type="journal article" date="2011" name="Nature">
        <title>Genome sequence and analysis of the tuber crop potato.</title>
        <authorList>
            <consortium name="The Potato Genome Sequencing Consortium"/>
        </authorList>
    </citation>
    <scope>NUCLEOTIDE SEQUENCE [LARGE SCALE GENOMIC DNA]</scope>
    <source>
        <strain evidence="2">cv. DM1-3 516 R44</strain>
    </source>
</reference>
<keyword evidence="2" id="KW-1185">Reference proteome</keyword>
<sequence>MEKSFDFGAETEETLLLVLERLSLLSSPFCSKFDDFWENNRSGAESTKKFVGLDSNNRTGFRESGSIPIPKKNKMIQWSDTRSIVSPTLRPESTDSPRREKAALVVLAGALNRSGVERSGIDGAPQRPLFHSGMRERERRQWVVTIQTVLIDTHTNPPVGESLLQPKLNNLTKN</sequence>
<accession>M1AJA4</accession>
<dbReference type="HOGENOM" id="CLU_1542755_0_0_1"/>
<dbReference type="EnsemblPlants" id="PGSC0003DMT400024004">
    <property type="protein sequence ID" value="PGSC0003DMT400024004"/>
    <property type="gene ID" value="PGSC0003DMG400009284"/>
</dbReference>
<dbReference type="InParanoid" id="M1AJA4"/>